<organism evidence="1 2">
    <name type="scientific">Desmospora activa DSM 45169</name>
    <dbReference type="NCBI Taxonomy" id="1121389"/>
    <lineage>
        <taxon>Bacteria</taxon>
        <taxon>Bacillati</taxon>
        <taxon>Bacillota</taxon>
        <taxon>Bacilli</taxon>
        <taxon>Bacillales</taxon>
        <taxon>Thermoactinomycetaceae</taxon>
        <taxon>Desmospora</taxon>
    </lineage>
</organism>
<dbReference type="OrthoDB" id="511027at2"/>
<dbReference type="Proteomes" id="UP000241639">
    <property type="component" value="Unassembled WGS sequence"/>
</dbReference>
<evidence type="ECO:0008006" key="3">
    <source>
        <dbReference type="Google" id="ProtNLM"/>
    </source>
</evidence>
<evidence type="ECO:0000313" key="1">
    <source>
        <dbReference type="EMBL" id="PTM57994.1"/>
    </source>
</evidence>
<reference evidence="1 2" key="1">
    <citation type="submission" date="2018-04" db="EMBL/GenBank/DDBJ databases">
        <title>Genomic Encyclopedia of Archaeal and Bacterial Type Strains, Phase II (KMG-II): from individual species to whole genera.</title>
        <authorList>
            <person name="Goeker M."/>
        </authorList>
    </citation>
    <scope>NUCLEOTIDE SEQUENCE [LARGE SCALE GENOMIC DNA]</scope>
    <source>
        <strain evidence="1 2">DSM 45169</strain>
    </source>
</reference>
<sequence>MERYFRILDGGRSVILEEKSQSQVISCQDVGDMIHQAKSVYGSGAERILFVLDEKGPHFSDYVTQFEHEGFSRNKRRVMVHKDLSDLSDVTTPFMMKRMPESSFREICARTMSQSPYASVSVSEWLEQMKGELGSNYTNSLLGVFENGTAIGITMPHIEPHTFDEGRLFFFGLVPEERGKGKSAVIHLQSLSLLKRNFGASTYIGATDRNNRPMLHVFEKNDCRLLKRVSVYTWENDSLI</sequence>
<keyword evidence="2" id="KW-1185">Reference proteome</keyword>
<evidence type="ECO:0000313" key="2">
    <source>
        <dbReference type="Proteomes" id="UP000241639"/>
    </source>
</evidence>
<dbReference type="SUPFAM" id="SSF55729">
    <property type="entry name" value="Acyl-CoA N-acyltransferases (Nat)"/>
    <property type="match status" value="1"/>
</dbReference>
<protein>
    <recommendedName>
        <fullName evidence="3">N-acetyltransferase domain-containing protein</fullName>
    </recommendedName>
</protein>
<comment type="caution">
    <text evidence="1">The sequence shown here is derived from an EMBL/GenBank/DDBJ whole genome shotgun (WGS) entry which is preliminary data.</text>
</comment>
<gene>
    <name evidence="1" type="ORF">C8J48_0566</name>
</gene>
<proteinExistence type="predicted"/>
<dbReference type="RefSeq" id="WP_107724856.1">
    <property type="nucleotide sequence ID" value="NZ_PZZP01000001.1"/>
</dbReference>
<dbReference type="Gene3D" id="3.40.630.30">
    <property type="match status" value="1"/>
</dbReference>
<dbReference type="AlphaFoldDB" id="A0A2T4Z7Y3"/>
<dbReference type="InterPro" id="IPR016181">
    <property type="entry name" value="Acyl_CoA_acyltransferase"/>
</dbReference>
<name>A0A2T4Z7Y3_9BACL</name>
<dbReference type="EMBL" id="PZZP01000001">
    <property type="protein sequence ID" value="PTM57994.1"/>
    <property type="molecule type" value="Genomic_DNA"/>
</dbReference>
<accession>A0A2T4Z7Y3</accession>